<proteinExistence type="predicted"/>
<name>A0A317DSC5_9ACTN</name>
<gene>
    <name evidence="7" type="ORF">DKT69_01155</name>
</gene>
<evidence type="ECO:0000256" key="2">
    <source>
        <dbReference type="ARBA" id="ARBA00022679"/>
    </source>
</evidence>
<organism evidence="7 8">
    <name type="scientific">Micromonospora sicca</name>
    <dbReference type="NCBI Taxonomy" id="2202420"/>
    <lineage>
        <taxon>Bacteria</taxon>
        <taxon>Bacillati</taxon>
        <taxon>Actinomycetota</taxon>
        <taxon>Actinomycetes</taxon>
        <taxon>Micromonosporales</taxon>
        <taxon>Micromonosporaceae</taxon>
        <taxon>Micromonospora</taxon>
    </lineage>
</organism>
<dbReference type="Proteomes" id="UP000246050">
    <property type="component" value="Unassembled WGS sequence"/>
</dbReference>
<dbReference type="InterPro" id="IPR036388">
    <property type="entry name" value="WH-like_DNA-bd_sf"/>
</dbReference>
<accession>A0A317DSC5</accession>
<dbReference type="InterPro" id="IPR036390">
    <property type="entry name" value="WH_DNA-bd_sf"/>
</dbReference>
<feature type="domain" description="O-methyltransferase C-terminal" evidence="5">
    <location>
        <begin position="127"/>
        <end position="334"/>
    </location>
</feature>
<dbReference type="SUPFAM" id="SSF46785">
    <property type="entry name" value="Winged helix' DNA-binding domain"/>
    <property type="match status" value="1"/>
</dbReference>
<dbReference type="EMBL" id="QGKS01000058">
    <property type="protein sequence ID" value="PWR17262.1"/>
    <property type="molecule type" value="Genomic_DNA"/>
</dbReference>
<dbReference type="InterPro" id="IPR001077">
    <property type="entry name" value="COMT_C"/>
</dbReference>
<dbReference type="Gene3D" id="3.40.50.150">
    <property type="entry name" value="Vaccinia Virus protein VP39"/>
    <property type="match status" value="1"/>
</dbReference>
<evidence type="ECO:0000256" key="3">
    <source>
        <dbReference type="ARBA" id="ARBA00022691"/>
    </source>
</evidence>
<dbReference type="CDD" id="cd02440">
    <property type="entry name" value="AdoMet_MTases"/>
    <property type="match status" value="1"/>
</dbReference>
<evidence type="ECO:0000259" key="5">
    <source>
        <dbReference type="Pfam" id="PF00891"/>
    </source>
</evidence>
<dbReference type="SUPFAM" id="SSF53335">
    <property type="entry name" value="S-adenosyl-L-methionine-dependent methyltransferases"/>
    <property type="match status" value="1"/>
</dbReference>
<dbReference type="PANTHER" id="PTHR43712">
    <property type="entry name" value="PUTATIVE (AFU_ORTHOLOGUE AFUA_4G14580)-RELATED"/>
    <property type="match status" value="1"/>
</dbReference>
<dbReference type="InterPro" id="IPR016461">
    <property type="entry name" value="COMT-like"/>
</dbReference>
<feature type="active site" description="Proton acceptor" evidence="4">
    <location>
        <position position="261"/>
    </location>
</feature>
<dbReference type="InterPro" id="IPR012967">
    <property type="entry name" value="COMT_dimerisation"/>
</dbReference>
<comment type="caution">
    <text evidence="7">The sequence shown here is derived from an EMBL/GenBank/DDBJ whole genome shotgun (WGS) entry which is preliminary data.</text>
</comment>
<dbReference type="AlphaFoldDB" id="A0A317DSC5"/>
<dbReference type="PANTHER" id="PTHR43712:SF2">
    <property type="entry name" value="O-METHYLTRANSFERASE CICE"/>
    <property type="match status" value="1"/>
</dbReference>
<dbReference type="InterPro" id="IPR029063">
    <property type="entry name" value="SAM-dependent_MTases_sf"/>
</dbReference>
<dbReference type="Pfam" id="PF00891">
    <property type="entry name" value="Methyltransf_2"/>
    <property type="match status" value="1"/>
</dbReference>
<sequence>MDSNWRGAQAVAGLGDAPLPAPARLLLLTSGKRISQVIYALAEVGVADALAGGPLPVDELARRTDTDPGALYRLLRCAAAVGVFAEREGREFALTELAEAMRADVPHSQRDMILFNGAEEMWAPYGRIVDSLRTGKPVFPELFGAGFFDHLRAHPEVSAVFDRAMTRMSATTTRQFLDAYDFGRFARVADIGGGRGHFLAELLHRHPAVHGALVDQPHVAEVAAGVFAARGVADRAEVRPGDFFGELPGGFDAYVLKAVLHDWDDEDALAILRRIRAAIGADAEARLLVLEHVLAPLNAWDHGKLLDIDMLLRFGGRERDLAQWRELLLAGGFELVGEPTAGRWAVLECRPA</sequence>
<keyword evidence="2 7" id="KW-0808">Transferase</keyword>
<dbReference type="Pfam" id="PF08100">
    <property type="entry name" value="Dimerisation"/>
    <property type="match status" value="1"/>
</dbReference>
<evidence type="ECO:0000256" key="4">
    <source>
        <dbReference type="PIRSR" id="PIRSR005739-1"/>
    </source>
</evidence>
<dbReference type="GO" id="GO:0032259">
    <property type="term" value="P:methylation"/>
    <property type="evidence" value="ECO:0007669"/>
    <property type="project" value="UniProtKB-KW"/>
</dbReference>
<dbReference type="GO" id="GO:0008171">
    <property type="term" value="F:O-methyltransferase activity"/>
    <property type="evidence" value="ECO:0007669"/>
    <property type="project" value="InterPro"/>
</dbReference>
<dbReference type="GO" id="GO:0046983">
    <property type="term" value="F:protein dimerization activity"/>
    <property type="evidence" value="ECO:0007669"/>
    <property type="project" value="InterPro"/>
</dbReference>
<dbReference type="RefSeq" id="WP_109799760.1">
    <property type="nucleotide sequence ID" value="NZ_QGKS01000058.1"/>
</dbReference>
<evidence type="ECO:0000313" key="7">
    <source>
        <dbReference type="EMBL" id="PWR17262.1"/>
    </source>
</evidence>
<protein>
    <submittedName>
        <fullName evidence="7">O-methyltransferase</fullName>
    </submittedName>
</protein>
<dbReference type="PROSITE" id="PS51683">
    <property type="entry name" value="SAM_OMT_II"/>
    <property type="match status" value="1"/>
</dbReference>
<dbReference type="Gene3D" id="1.10.10.10">
    <property type="entry name" value="Winged helix-like DNA-binding domain superfamily/Winged helix DNA-binding domain"/>
    <property type="match status" value="1"/>
</dbReference>
<reference evidence="7 8" key="1">
    <citation type="submission" date="2018-05" db="EMBL/GenBank/DDBJ databases">
        <title>Micromonosporas from Atacama Desert.</title>
        <authorList>
            <person name="Carro L."/>
            <person name="Golinska P."/>
            <person name="Klenk H.-P."/>
            <person name="Goodfellow M."/>
        </authorList>
    </citation>
    <scope>NUCLEOTIDE SEQUENCE [LARGE SCALE GENOMIC DNA]</scope>
    <source>
        <strain evidence="7 8">4G51</strain>
    </source>
</reference>
<feature type="domain" description="O-methyltransferase dimerisation" evidence="6">
    <location>
        <begin position="28"/>
        <end position="101"/>
    </location>
</feature>
<evidence type="ECO:0000313" key="8">
    <source>
        <dbReference type="Proteomes" id="UP000246050"/>
    </source>
</evidence>
<dbReference type="Gene3D" id="1.10.287.1350">
    <property type="match status" value="1"/>
</dbReference>
<keyword evidence="3" id="KW-0949">S-adenosyl-L-methionine</keyword>
<keyword evidence="1 7" id="KW-0489">Methyltransferase</keyword>
<dbReference type="OrthoDB" id="3804952at2"/>
<evidence type="ECO:0000259" key="6">
    <source>
        <dbReference type="Pfam" id="PF08100"/>
    </source>
</evidence>
<dbReference type="PIRSF" id="PIRSF005739">
    <property type="entry name" value="O-mtase"/>
    <property type="match status" value="1"/>
</dbReference>
<evidence type="ECO:0000256" key="1">
    <source>
        <dbReference type="ARBA" id="ARBA00022603"/>
    </source>
</evidence>